<accession>A0A5N6ISA1</accession>
<keyword evidence="1" id="KW-0472">Membrane</keyword>
<proteinExistence type="predicted"/>
<gene>
    <name evidence="2" type="ORF">BDV30DRAFT_217836</name>
</gene>
<dbReference type="Proteomes" id="UP000326289">
    <property type="component" value="Unassembled WGS sequence"/>
</dbReference>
<keyword evidence="1" id="KW-0812">Transmembrane</keyword>
<evidence type="ECO:0000256" key="1">
    <source>
        <dbReference type="SAM" id="Phobius"/>
    </source>
</evidence>
<sequence length="53" mass="6253">MSSLFLSPHSVFPFLSWWEYTSTSIVICFMTLLFRGESNQGLSIRYRYPVPFI</sequence>
<keyword evidence="1" id="KW-1133">Transmembrane helix</keyword>
<keyword evidence="3" id="KW-1185">Reference proteome</keyword>
<reference evidence="2 3" key="1">
    <citation type="submission" date="2019-04" db="EMBL/GenBank/DDBJ databases">
        <title>Fungal friends and foes A comparative genomics study of 23 Aspergillus species from section Flavi.</title>
        <authorList>
            <consortium name="DOE Joint Genome Institute"/>
            <person name="Kjaerbolling I."/>
            <person name="Vesth T.C."/>
            <person name="Frisvad J.C."/>
            <person name="Nybo J.L."/>
            <person name="Theobald S."/>
            <person name="Kildgaard S."/>
            <person name="Petersen T.I."/>
            <person name="Kuo A."/>
            <person name="Sato A."/>
            <person name="Lyhne E.K."/>
            <person name="Kogle M.E."/>
            <person name="Wiebenga A."/>
            <person name="Kun R.S."/>
            <person name="Lubbers R.J."/>
            <person name="Makela M.R."/>
            <person name="Barry K."/>
            <person name="Chovatia M."/>
            <person name="Clum A."/>
            <person name="Daum C."/>
            <person name="Haridas S."/>
            <person name="He G."/>
            <person name="LaButti K."/>
            <person name="Lipzen A."/>
            <person name="Mondo S."/>
            <person name="Pangilinan J."/>
            <person name="Riley R."/>
            <person name="Salamov A."/>
            <person name="Simmons B.A."/>
            <person name="Magnuson J.K."/>
            <person name="Henrissat B."/>
            <person name="Mortensen U.H."/>
            <person name="Larsen T.O."/>
            <person name="De vries R.P."/>
            <person name="Grigoriev I.V."/>
            <person name="Machida M."/>
            <person name="Baker S.E."/>
            <person name="Andersen M.R."/>
        </authorList>
    </citation>
    <scope>NUCLEOTIDE SEQUENCE [LARGE SCALE GENOMIC DNA]</scope>
    <source>
        <strain evidence="2 3">CBS 117635</strain>
    </source>
</reference>
<evidence type="ECO:0000313" key="3">
    <source>
        <dbReference type="Proteomes" id="UP000326289"/>
    </source>
</evidence>
<organism evidence="2 3">
    <name type="scientific">Aspergillus minisclerotigenes</name>
    <dbReference type="NCBI Taxonomy" id="656917"/>
    <lineage>
        <taxon>Eukaryota</taxon>
        <taxon>Fungi</taxon>
        <taxon>Dikarya</taxon>
        <taxon>Ascomycota</taxon>
        <taxon>Pezizomycotina</taxon>
        <taxon>Eurotiomycetes</taxon>
        <taxon>Eurotiomycetidae</taxon>
        <taxon>Eurotiales</taxon>
        <taxon>Aspergillaceae</taxon>
        <taxon>Aspergillus</taxon>
        <taxon>Aspergillus subgen. Circumdati</taxon>
    </lineage>
</organism>
<name>A0A5N6ISA1_9EURO</name>
<dbReference type="EMBL" id="ML732861">
    <property type="protein sequence ID" value="KAB8268739.1"/>
    <property type="molecule type" value="Genomic_DNA"/>
</dbReference>
<feature type="transmembrane region" description="Helical" evidence="1">
    <location>
        <begin position="15"/>
        <end position="34"/>
    </location>
</feature>
<protein>
    <submittedName>
        <fullName evidence="2">Uncharacterized protein</fullName>
    </submittedName>
</protein>
<dbReference type="AlphaFoldDB" id="A0A5N6ISA1"/>
<evidence type="ECO:0000313" key="2">
    <source>
        <dbReference type="EMBL" id="KAB8268739.1"/>
    </source>
</evidence>